<keyword evidence="3" id="KW-1185">Reference proteome</keyword>
<name>A0ABP8CHV5_9FLAO</name>
<dbReference type="SMART" id="SM00886">
    <property type="entry name" value="Dabb"/>
    <property type="match status" value="1"/>
</dbReference>
<comment type="caution">
    <text evidence="2">The sequence shown here is derived from an EMBL/GenBank/DDBJ whole genome shotgun (WGS) entry which is preliminary data.</text>
</comment>
<evidence type="ECO:0000313" key="2">
    <source>
        <dbReference type="EMBL" id="GAA4239517.1"/>
    </source>
</evidence>
<proteinExistence type="predicted"/>
<evidence type="ECO:0000313" key="3">
    <source>
        <dbReference type="Proteomes" id="UP001501496"/>
    </source>
</evidence>
<dbReference type="PROSITE" id="PS51502">
    <property type="entry name" value="S_R_A_B_BARREL"/>
    <property type="match status" value="1"/>
</dbReference>
<dbReference type="Pfam" id="PF07876">
    <property type="entry name" value="Dabb"/>
    <property type="match status" value="1"/>
</dbReference>
<evidence type="ECO:0000259" key="1">
    <source>
        <dbReference type="PROSITE" id="PS51502"/>
    </source>
</evidence>
<dbReference type="InterPro" id="IPR011008">
    <property type="entry name" value="Dimeric_a/b-barrel"/>
</dbReference>
<feature type="domain" description="Stress-response A/B barrel" evidence="1">
    <location>
        <begin position="6"/>
        <end position="102"/>
    </location>
</feature>
<dbReference type="SUPFAM" id="SSF54909">
    <property type="entry name" value="Dimeric alpha+beta barrel"/>
    <property type="match status" value="1"/>
</dbReference>
<dbReference type="InterPro" id="IPR013097">
    <property type="entry name" value="Dabb"/>
</dbReference>
<sequence>MNKENFRHTVLFWLKEPENQTYRSAFEASLKRFIESSKYVQNKHIGVPAKTNRAVIDATYTYCLSVSFLSKEDQDKYQDEPAHLKFIEESSKLWRKVVVYDSDLI</sequence>
<gene>
    <name evidence="2" type="ORF">GCM10022291_34140</name>
</gene>
<organism evidence="2 3">
    <name type="scientific">Postechiella marina</name>
    <dbReference type="NCBI Taxonomy" id="943941"/>
    <lineage>
        <taxon>Bacteria</taxon>
        <taxon>Pseudomonadati</taxon>
        <taxon>Bacteroidota</taxon>
        <taxon>Flavobacteriia</taxon>
        <taxon>Flavobacteriales</taxon>
        <taxon>Flavobacteriaceae</taxon>
        <taxon>Postechiella</taxon>
    </lineage>
</organism>
<accession>A0ABP8CHV5</accession>
<dbReference type="EMBL" id="BAABCA010000008">
    <property type="protein sequence ID" value="GAA4239517.1"/>
    <property type="molecule type" value="Genomic_DNA"/>
</dbReference>
<dbReference type="RefSeq" id="WP_344789580.1">
    <property type="nucleotide sequence ID" value="NZ_BAABCA010000008.1"/>
</dbReference>
<reference evidence="3" key="1">
    <citation type="journal article" date="2019" name="Int. J. Syst. Evol. Microbiol.">
        <title>The Global Catalogue of Microorganisms (GCM) 10K type strain sequencing project: providing services to taxonomists for standard genome sequencing and annotation.</title>
        <authorList>
            <consortium name="The Broad Institute Genomics Platform"/>
            <consortium name="The Broad Institute Genome Sequencing Center for Infectious Disease"/>
            <person name="Wu L."/>
            <person name="Ma J."/>
        </authorList>
    </citation>
    <scope>NUCLEOTIDE SEQUENCE [LARGE SCALE GENOMIC DNA]</scope>
    <source>
        <strain evidence="3">JCM 17630</strain>
    </source>
</reference>
<dbReference type="Proteomes" id="UP001501496">
    <property type="component" value="Unassembled WGS sequence"/>
</dbReference>
<dbReference type="Gene3D" id="3.30.70.100">
    <property type="match status" value="1"/>
</dbReference>
<protein>
    <recommendedName>
        <fullName evidence="1">Stress-response A/B barrel domain-containing protein</fullName>
    </recommendedName>
</protein>